<evidence type="ECO:0000313" key="2">
    <source>
        <dbReference type="Proteomes" id="UP001500635"/>
    </source>
</evidence>
<evidence type="ECO:0000313" key="1">
    <source>
        <dbReference type="EMBL" id="GAA4394346.1"/>
    </source>
</evidence>
<comment type="caution">
    <text evidence="1">The sequence shown here is derived from an EMBL/GenBank/DDBJ whole genome shotgun (WGS) entry which is preliminary data.</text>
</comment>
<dbReference type="EMBL" id="BAABFR010000037">
    <property type="protein sequence ID" value="GAA4394346.1"/>
    <property type="molecule type" value="Genomic_DNA"/>
</dbReference>
<gene>
    <name evidence="1" type="ORF">GCM10023147_26280</name>
</gene>
<dbReference type="Proteomes" id="UP001500635">
    <property type="component" value="Unassembled WGS sequence"/>
</dbReference>
<sequence>MSDPAAILHRMDSRDVQLDLELAGIRAWLLAVVREAATDPVSRCVTGMAIEDLLLEADQVLYHGRRDHVDPAELSPARIVVTDRVRHTETVHDVATWPAAAAGMLSDLLGAWTRGGGVLRLSGGRAAGRATVVGPDGEMVRATAWYGEE</sequence>
<name>A0ABP8JQ09_9ACTN</name>
<protein>
    <recommendedName>
        <fullName evidence="3">Bacterial SCP orthologue domain-containing protein</fullName>
    </recommendedName>
</protein>
<accession>A0ABP8JQ09</accession>
<reference evidence="2" key="1">
    <citation type="journal article" date="2019" name="Int. J. Syst. Evol. Microbiol.">
        <title>The Global Catalogue of Microorganisms (GCM) 10K type strain sequencing project: providing services to taxonomists for standard genome sequencing and annotation.</title>
        <authorList>
            <consortium name="The Broad Institute Genomics Platform"/>
            <consortium name="The Broad Institute Genome Sequencing Center for Infectious Disease"/>
            <person name="Wu L."/>
            <person name="Ma J."/>
        </authorList>
    </citation>
    <scope>NUCLEOTIDE SEQUENCE [LARGE SCALE GENOMIC DNA]</scope>
    <source>
        <strain evidence="2">JCM 17688</strain>
    </source>
</reference>
<keyword evidence="2" id="KW-1185">Reference proteome</keyword>
<proteinExistence type="predicted"/>
<organism evidence="1 2">
    <name type="scientific">Tsukamurella soli</name>
    <dbReference type="NCBI Taxonomy" id="644556"/>
    <lineage>
        <taxon>Bacteria</taxon>
        <taxon>Bacillati</taxon>
        <taxon>Actinomycetota</taxon>
        <taxon>Actinomycetes</taxon>
        <taxon>Mycobacteriales</taxon>
        <taxon>Tsukamurellaceae</taxon>
        <taxon>Tsukamurella</taxon>
    </lineage>
</organism>
<evidence type="ECO:0008006" key="3">
    <source>
        <dbReference type="Google" id="ProtNLM"/>
    </source>
</evidence>